<evidence type="ECO:0000313" key="2">
    <source>
        <dbReference type="EMBL" id="GAX82403.1"/>
    </source>
</evidence>
<evidence type="ECO:0000256" key="1">
    <source>
        <dbReference type="SAM" id="MobiDB-lite"/>
    </source>
</evidence>
<protein>
    <submittedName>
        <fullName evidence="2">Uncharacterized protein</fullName>
    </submittedName>
</protein>
<dbReference type="EMBL" id="BEGY01000080">
    <property type="protein sequence ID" value="GAX82403.1"/>
    <property type="molecule type" value="Genomic_DNA"/>
</dbReference>
<proteinExistence type="predicted"/>
<keyword evidence="3" id="KW-1185">Reference proteome</keyword>
<sequence length="855" mass="91076">MSEEKSDAHTYEGYVARDVCPANDLSSEEDEGFGWTKIKRATTFSKCGESRSGTDCIKLRNEKVLGPGAQADSAGDSEEVDAILRGARLESLDNNQLSVSAIPSQSIEVAPELLTSRLTGQDGVMLSGDGELEANQLHLLSIKEKEATGRHGNHDEVLDSCLGEAEASAMNPEHCLMAVPALTSSTLIQGILFEPPQIAQDALKLISSDSVVLEKVKPDTPAQTPITLASMVPSCATPQMKETLVKADIALALDSKVPNSTLPEMVWSELPGQVPNELASHKKMLGSSMHEMYEPEHPVLADTVLRKIHQHATSKATCSATFSATHPSQVSSATVPDPVCASDPEPAHIPAVMCSIIAPTTALAPTQAPAPVPTLSSAPPLAPIPAPNPTCPNAPALAPIPAPAPTLSSAPPLAPTPAPNPTRPSAPAPAPTPAPAHVEFITRAASRTKSLVEEHSSGKQLSCHNLDTAKYTALCILRLLLLNMVFVGFVYGMVHCLYQLRVCLWLTQPSLGSELHLIENLKIQVQAQAEAILQLKSEHEALVQRYNSNRPWRSLKAWAEPFRDKVSFQSFMGAPKECATMLAVIVQSGIGAASNISSKLPCLLMTGLGTANSASSELSALLHGRLSAAANVTSQLLKTGLAAAFDTSAQLSALTNIGLGAASNISARLNSAYLNAVPTFQVSSLFKKGCGALPRMHFPSPFNASLRQAINATASLPTLLKASYRIAAEVSAPVLTYINPNIFSSIPATSPRLSSLIERTFKSTMQASAQLPFACRQVFKIMRAYVPPGSLNNFIYRGTGSASTAHRFAMEDEAHPEVQRDVPQQPLSASYFCSVMSNTIRKMFRDRRNVSLVTD</sequence>
<dbReference type="Proteomes" id="UP000232323">
    <property type="component" value="Unassembled WGS sequence"/>
</dbReference>
<organism evidence="2 3">
    <name type="scientific">Chlamydomonas eustigma</name>
    <dbReference type="NCBI Taxonomy" id="1157962"/>
    <lineage>
        <taxon>Eukaryota</taxon>
        <taxon>Viridiplantae</taxon>
        <taxon>Chlorophyta</taxon>
        <taxon>core chlorophytes</taxon>
        <taxon>Chlorophyceae</taxon>
        <taxon>CS clade</taxon>
        <taxon>Chlamydomonadales</taxon>
        <taxon>Chlamydomonadaceae</taxon>
        <taxon>Chlamydomonas</taxon>
    </lineage>
</organism>
<feature type="region of interest" description="Disordered" evidence="1">
    <location>
        <begin position="405"/>
        <end position="434"/>
    </location>
</feature>
<gene>
    <name evidence="2" type="ORF">CEUSTIGMA_g9831.t1</name>
</gene>
<feature type="compositionally biased region" description="Pro residues" evidence="1">
    <location>
        <begin position="412"/>
        <end position="434"/>
    </location>
</feature>
<evidence type="ECO:0000313" key="3">
    <source>
        <dbReference type="Proteomes" id="UP000232323"/>
    </source>
</evidence>
<comment type="caution">
    <text evidence="2">The sequence shown here is derived from an EMBL/GenBank/DDBJ whole genome shotgun (WGS) entry which is preliminary data.</text>
</comment>
<name>A0A250XH79_9CHLO</name>
<reference evidence="2 3" key="1">
    <citation type="submission" date="2017-08" db="EMBL/GenBank/DDBJ databases">
        <title>Acidophilic green algal genome provides insights into adaptation to an acidic environment.</title>
        <authorList>
            <person name="Hirooka S."/>
            <person name="Hirose Y."/>
            <person name="Kanesaki Y."/>
            <person name="Higuchi S."/>
            <person name="Fujiwara T."/>
            <person name="Onuma R."/>
            <person name="Era A."/>
            <person name="Ohbayashi R."/>
            <person name="Uzuka A."/>
            <person name="Nozaki H."/>
            <person name="Yoshikawa H."/>
            <person name="Miyagishima S.Y."/>
        </authorList>
    </citation>
    <scope>NUCLEOTIDE SEQUENCE [LARGE SCALE GENOMIC DNA]</scope>
    <source>
        <strain evidence="2 3">NIES-2499</strain>
    </source>
</reference>
<accession>A0A250XH79</accession>
<dbReference type="AlphaFoldDB" id="A0A250XH79"/>